<comment type="caution">
    <text evidence="1">The sequence shown here is derived from an EMBL/GenBank/DDBJ whole genome shotgun (WGS) entry which is preliminary data.</text>
</comment>
<sequence>AAPKDDWMNSEEPALIPRGQQTRSWRSRSVDPESKLRAGGSSGSQDVQRRLEGVMSCRYAVLLLSDKQEVRRKVKVSRAAARL</sequence>
<evidence type="ECO:0000313" key="2">
    <source>
        <dbReference type="Proteomes" id="UP000805704"/>
    </source>
</evidence>
<feature type="non-terminal residue" evidence="1">
    <location>
        <position position="1"/>
    </location>
</feature>
<keyword evidence="2" id="KW-1185">Reference proteome</keyword>
<name>A0ACB7EEC7_NIBAL</name>
<proteinExistence type="predicted"/>
<organism evidence="1 2">
    <name type="scientific">Nibea albiflora</name>
    <name type="common">Yellow drum</name>
    <name type="synonym">Corvina albiflora</name>
    <dbReference type="NCBI Taxonomy" id="240163"/>
    <lineage>
        <taxon>Eukaryota</taxon>
        <taxon>Metazoa</taxon>
        <taxon>Chordata</taxon>
        <taxon>Craniata</taxon>
        <taxon>Vertebrata</taxon>
        <taxon>Euteleostomi</taxon>
        <taxon>Actinopterygii</taxon>
        <taxon>Neopterygii</taxon>
        <taxon>Teleostei</taxon>
        <taxon>Neoteleostei</taxon>
        <taxon>Acanthomorphata</taxon>
        <taxon>Eupercaria</taxon>
        <taxon>Sciaenidae</taxon>
        <taxon>Nibea</taxon>
    </lineage>
</organism>
<accession>A0ACB7EEC7</accession>
<dbReference type="EMBL" id="CM024796">
    <property type="protein sequence ID" value="KAG8000487.1"/>
    <property type="molecule type" value="Genomic_DNA"/>
</dbReference>
<reference evidence="1" key="1">
    <citation type="submission" date="2020-04" db="EMBL/GenBank/DDBJ databases">
        <title>A chromosome-scale assembly and high-density genetic map of the yellow drum (Nibea albiflora) genome.</title>
        <authorList>
            <person name="Xu D."/>
            <person name="Zhang W."/>
            <person name="Chen R."/>
            <person name="Tan P."/>
            <person name="Wang L."/>
            <person name="Song H."/>
            <person name="Tian L."/>
            <person name="Zhu Q."/>
            <person name="Wang B."/>
        </authorList>
    </citation>
    <scope>NUCLEOTIDE SEQUENCE</scope>
    <source>
        <strain evidence="1">ZJHYS-2018</strain>
    </source>
</reference>
<evidence type="ECO:0000313" key="1">
    <source>
        <dbReference type="EMBL" id="KAG8000487.1"/>
    </source>
</evidence>
<dbReference type="Proteomes" id="UP000805704">
    <property type="component" value="Chromosome 8"/>
</dbReference>
<gene>
    <name evidence="1" type="ORF">GBF38_016857</name>
</gene>
<protein>
    <submittedName>
        <fullName evidence="1">Uncharacterized protein</fullName>
    </submittedName>
</protein>